<proteinExistence type="predicted"/>
<feature type="domain" description="DUF1902" evidence="1">
    <location>
        <begin position="15"/>
        <end position="65"/>
    </location>
</feature>
<evidence type="ECO:0000313" key="2">
    <source>
        <dbReference type="EMBL" id="OKH50897.1"/>
    </source>
</evidence>
<gene>
    <name evidence="2" type="ORF">NIES30_02090</name>
</gene>
<organism evidence="2 3">
    <name type="scientific">Phormidium tenue NIES-30</name>
    <dbReference type="NCBI Taxonomy" id="549789"/>
    <lineage>
        <taxon>Bacteria</taxon>
        <taxon>Bacillati</taxon>
        <taxon>Cyanobacteriota</taxon>
        <taxon>Cyanophyceae</taxon>
        <taxon>Oscillatoriophycideae</taxon>
        <taxon>Oscillatoriales</taxon>
        <taxon>Oscillatoriaceae</taxon>
        <taxon>Phormidium</taxon>
    </lineage>
</organism>
<comment type="caution">
    <text evidence="2">The sequence shown here is derived from an EMBL/GenBank/DDBJ whole genome shotgun (WGS) entry which is preliminary data.</text>
</comment>
<protein>
    <submittedName>
        <fullName evidence="2">DUF1902 domain-containing protein</fullName>
    </submittedName>
</protein>
<evidence type="ECO:0000259" key="1">
    <source>
        <dbReference type="Pfam" id="PF08972"/>
    </source>
</evidence>
<keyword evidence="3" id="KW-1185">Reference proteome</keyword>
<accession>A0A1U7JAV1</accession>
<dbReference type="EMBL" id="MRCG01000001">
    <property type="protein sequence ID" value="OKH50897.1"/>
    <property type="molecule type" value="Genomic_DNA"/>
</dbReference>
<evidence type="ECO:0000313" key="3">
    <source>
        <dbReference type="Proteomes" id="UP000185557"/>
    </source>
</evidence>
<dbReference type="OrthoDB" id="5421907at2"/>
<dbReference type="InterPro" id="IPR035069">
    <property type="entry name" value="TTHA1013/TTHA0281-like"/>
</dbReference>
<dbReference type="STRING" id="549789.NIES30_02090"/>
<dbReference type="Gene3D" id="3.30.2390.10">
    <property type="entry name" value="TTHA1013-like"/>
    <property type="match status" value="1"/>
</dbReference>
<dbReference type="Proteomes" id="UP000185557">
    <property type="component" value="Unassembled WGS sequence"/>
</dbReference>
<name>A0A1U7JAV1_9CYAN</name>
<sequence length="76" mass="8293">MEQIANLHIEKLPEGVYLATSDDIPGLVAQGRTVAETIEIARDVAKKLLEAQSERQNTINLTNVGDSFDYPLVLGV</sequence>
<reference evidence="2 3" key="1">
    <citation type="submission" date="2016-11" db="EMBL/GenBank/DDBJ databases">
        <title>Draft Genome Sequences of Nine Cyanobacterial Strains from Diverse Habitats.</title>
        <authorList>
            <person name="Zhu T."/>
            <person name="Hou S."/>
            <person name="Lu X."/>
            <person name="Hess W.R."/>
        </authorList>
    </citation>
    <scope>NUCLEOTIDE SEQUENCE [LARGE SCALE GENOMIC DNA]</scope>
    <source>
        <strain evidence="2 3">NIES-30</strain>
    </source>
</reference>
<dbReference type="SUPFAM" id="SSF143100">
    <property type="entry name" value="TTHA1013/TTHA0281-like"/>
    <property type="match status" value="1"/>
</dbReference>
<dbReference type="InterPro" id="IPR015066">
    <property type="entry name" value="DUF1902"/>
</dbReference>
<dbReference type="AlphaFoldDB" id="A0A1U7JAV1"/>
<dbReference type="RefSeq" id="WP_073606710.1">
    <property type="nucleotide sequence ID" value="NZ_MRCG01000001.1"/>
</dbReference>
<dbReference type="Pfam" id="PF08972">
    <property type="entry name" value="DUF1902"/>
    <property type="match status" value="1"/>
</dbReference>